<dbReference type="GO" id="GO:0034040">
    <property type="term" value="F:ATPase-coupled lipid transmembrane transporter activity"/>
    <property type="evidence" value="ECO:0007669"/>
    <property type="project" value="TreeGrafter"/>
</dbReference>
<organism evidence="3 4">
    <name type="scientific">Peptidiphaga gingivicola</name>
    <dbReference type="NCBI Taxonomy" id="2741497"/>
    <lineage>
        <taxon>Bacteria</taxon>
        <taxon>Bacillati</taxon>
        <taxon>Actinomycetota</taxon>
        <taxon>Actinomycetes</taxon>
        <taxon>Actinomycetales</taxon>
        <taxon>Actinomycetaceae</taxon>
        <taxon>Peptidiphaga</taxon>
    </lineage>
</organism>
<feature type="compositionally biased region" description="Basic and acidic residues" evidence="1">
    <location>
        <begin position="7"/>
        <end position="21"/>
    </location>
</feature>
<evidence type="ECO:0000313" key="4">
    <source>
        <dbReference type="Proteomes" id="UP000078368"/>
    </source>
</evidence>
<sequence>MLSQEFRGGDRQQRQQEDGGKRQRVSIARAFLKDAPILLLDEITSALDGENEAAITEVMRELARGRTVVVVAHRLSTIRDADHVAFLEPSDNGGPARIVQFGSPEELASREGPFKEFLRASMQA</sequence>
<dbReference type="Proteomes" id="UP000078368">
    <property type="component" value="Unassembled WGS sequence"/>
</dbReference>
<dbReference type="STRING" id="1823756.A4H34_01870"/>
<dbReference type="InterPro" id="IPR039421">
    <property type="entry name" value="Type_1_exporter"/>
</dbReference>
<name>A0A179B4C7_9ACTO</name>
<evidence type="ECO:0000313" key="3">
    <source>
        <dbReference type="EMBL" id="OAP85961.1"/>
    </source>
</evidence>
<gene>
    <name evidence="3" type="ORF">A4H34_01870</name>
</gene>
<dbReference type="SUPFAM" id="SSF52540">
    <property type="entry name" value="P-loop containing nucleoside triphosphate hydrolases"/>
    <property type="match status" value="1"/>
</dbReference>
<dbReference type="GO" id="GO:0005524">
    <property type="term" value="F:ATP binding"/>
    <property type="evidence" value="ECO:0007669"/>
    <property type="project" value="InterPro"/>
</dbReference>
<feature type="domain" description="ABC transporter" evidence="2">
    <location>
        <begin position="19"/>
        <end position="45"/>
    </location>
</feature>
<accession>A0A179B4C7</accession>
<dbReference type="InterPro" id="IPR027417">
    <property type="entry name" value="P-loop_NTPase"/>
</dbReference>
<comment type="caution">
    <text evidence="3">The sequence shown here is derived from an EMBL/GenBank/DDBJ whole genome shotgun (WGS) entry which is preliminary data.</text>
</comment>
<reference evidence="3 4" key="1">
    <citation type="submission" date="2016-04" db="EMBL/GenBank/DDBJ databases">
        <title>Peptidophaga gingivicola gen. nov., sp. nov., isolated from human subgingival plaque.</title>
        <authorList>
            <person name="Beall C.J."/>
            <person name="Mokrzan E.M."/>
            <person name="Griffen A.L."/>
            <person name="Leys E.J."/>
        </authorList>
    </citation>
    <scope>NUCLEOTIDE SEQUENCE [LARGE SCALE GENOMIC DNA]</scope>
    <source>
        <strain evidence="3 4">BA112</strain>
    </source>
</reference>
<protein>
    <recommendedName>
        <fullName evidence="2">ABC transporter domain-containing protein</fullName>
    </recommendedName>
</protein>
<dbReference type="EMBL" id="LVZK01000001">
    <property type="protein sequence ID" value="OAP85961.1"/>
    <property type="molecule type" value="Genomic_DNA"/>
</dbReference>
<dbReference type="InterPro" id="IPR003439">
    <property type="entry name" value="ABC_transporter-like_ATP-bd"/>
</dbReference>
<dbReference type="Gene3D" id="3.40.50.300">
    <property type="entry name" value="P-loop containing nucleotide triphosphate hydrolases"/>
    <property type="match status" value="1"/>
</dbReference>
<feature type="region of interest" description="Disordered" evidence="1">
    <location>
        <begin position="1"/>
        <end position="23"/>
    </location>
</feature>
<dbReference type="PANTHER" id="PTHR24221">
    <property type="entry name" value="ATP-BINDING CASSETTE SUB-FAMILY B"/>
    <property type="match status" value="1"/>
</dbReference>
<keyword evidence="4" id="KW-1185">Reference proteome</keyword>
<evidence type="ECO:0000259" key="2">
    <source>
        <dbReference type="Pfam" id="PF00005"/>
    </source>
</evidence>
<evidence type="ECO:0000256" key="1">
    <source>
        <dbReference type="SAM" id="MobiDB-lite"/>
    </source>
</evidence>
<dbReference type="GO" id="GO:0016887">
    <property type="term" value="F:ATP hydrolysis activity"/>
    <property type="evidence" value="ECO:0007669"/>
    <property type="project" value="InterPro"/>
</dbReference>
<dbReference type="AlphaFoldDB" id="A0A179B4C7"/>
<proteinExistence type="predicted"/>
<dbReference type="Pfam" id="PF00005">
    <property type="entry name" value="ABC_tran"/>
    <property type="match status" value="1"/>
</dbReference>
<dbReference type="PANTHER" id="PTHR24221:SF654">
    <property type="entry name" value="ATP-BINDING CASSETTE SUB-FAMILY B MEMBER 6"/>
    <property type="match status" value="1"/>
</dbReference>